<dbReference type="PROSITE" id="PS50929">
    <property type="entry name" value="ABC_TM1F"/>
    <property type="match status" value="1"/>
</dbReference>
<feature type="transmembrane region" description="Helical" evidence="9">
    <location>
        <begin position="40"/>
        <end position="60"/>
    </location>
</feature>
<protein>
    <submittedName>
        <fullName evidence="12">ABC-type multidrug transport system, ATPase and permease component</fullName>
    </submittedName>
</protein>
<feature type="domain" description="ABC transmembrane type-1" evidence="11">
    <location>
        <begin position="98"/>
        <end position="387"/>
    </location>
</feature>
<dbReference type="Gene3D" id="1.20.1560.10">
    <property type="entry name" value="ABC transporter type 1, transmembrane domain"/>
    <property type="match status" value="1"/>
</dbReference>
<dbReference type="PROSITE" id="PS50893">
    <property type="entry name" value="ABC_TRANSPORTER_2"/>
    <property type="match status" value="1"/>
</dbReference>
<dbReference type="GO" id="GO:0005524">
    <property type="term" value="F:ATP binding"/>
    <property type="evidence" value="ECO:0007669"/>
    <property type="project" value="UniProtKB-KW"/>
</dbReference>
<dbReference type="GO" id="GO:0016887">
    <property type="term" value="F:ATP hydrolysis activity"/>
    <property type="evidence" value="ECO:0007669"/>
    <property type="project" value="InterPro"/>
</dbReference>
<dbReference type="Pfam" id="PF00664">
    <property type="entry name" value="ABC_membrane"/>
    <property type="match status" value="1"/>
</dbReference>
<dbReference type="EMBL" id="CP003364">
    <property type="protein sequence ID" value="AGA25640.1"/>
    <property type="molecule type" value="Genomic_DNA"/>
</dbReference>
<dbReference type="PROSITE" id="PS00211">
    <property type="entry name" value="ABC_TRANSPORTER_1"/>
    <property type="match status" value="1"/>
</dbReference>
<dbReference type="PANTHER" id="PTHR24221">
    <property type="entry name" value="ATP-BINDING CASSETTE SUB-FAMILY B"/>
    <property type="match status" value="1"/>
</dbReference>
<keyword evidence="4 9" id="KW-0812">Transmembrane</keyword>
<name>L0D9U2_SINAD</name>
<accession>L0D9U2</accession>
<dbReference type="GO" id="GO:0140359">
    <property type="term" value="F:ABC-type transporter activity"/>
    <property type="evidence" value="ECO:0007669"/>
    <property type="project" value="InterPro"/>
</dbReference>
<proteinExistence type="predicted"/>
<evidence type="ECO:0000256" key="2">
    <source>
        <dbReference type="ARBA" id="ARBA00022448"/>
    </source>
</evidence>
<organism evidence="12 13">
    <name type="scientific">Singulisphaera acidiphila (strain ATCC BAA-1392 / DSM 18658 / VKM B-2454 / MOB10)</name>
    <dbReference type="NCBI Taxonomy" id="886293"/>
    <lineage>
        <taxon>Bacteria</taxon>
        <taxon>Pseudomonadati</taxon>
        <taxon>Planctomycetota</taxon>
        <taxon>Planctomycetia</taxon>
        <taxon>Isosphaerales</taxon>
        <taxon>Isosphaeraceae</taxon>
        <taxon>Singulisphaera</taxon>
    </lineage>
</organism>
<dbReference type="Gene3D" id="3.40.50.300">
    <property type="entry name" value="P-loop containing nucleotide triphosphate hydrolases"/>
    <property type="match status" value="1"/>
</dbReference>
<feature type="transmembrane region" description="Helical" evidence="9">
    <location>
        <begin position="244"/>
        <end position="264"/>
    </location>
</feature>
<evidence type="ECO:0000256" key="9">
    <source>
        <dbReference type="SAM" id="Phobius"/>
    </source>
</evidence>
<dbReference type="InterPro" id="IPR036640">
    <property type="entry name" value="ABC1_TM_sf"/>
</dbReference>
<evidence type="ECO:0000259" key="11">
    <source>
        <dbReference type="PROSITE" id="PS50929"/>
    </source>
</evidence>
<dbReference type="Proteomes" id="UP000010798">
    <property type="component" value="Chromosome"/>
</dbReference>
<keyword evidence="5" id="KW-0547">Nucleotide-binding</keyword>
<evidence type="ECO:0000256" key="4">
    <source>
        <dbReference type="ARBA" id="ARBA00022692"/>
    </source>
</evidence>
<evidence type="ECO:0000256" key="1">
    <source>
        <dbReference type="ARBA" id="ARBA00004651"/>
    </source>
</evidence>
<sequence>MAVSFYREFFSHFHLAFSIPCYLKTATFANITGCLTHPPFAVAGVFVHLFFFALQGTNMAQREDRPLKGIWLELQTIAARGREVWRLVSVRHRWALGVAVLVMGFGSAASTAIPLLLGTVVNSVNQQIHQHVGKAAVTRVALFYLALIGGFYLMREGLNVLRRFLVENACTRIDRDMCVRLVAHLMKVELSALSHEQVGALHGRITRSVDGFVRFLRLSFLDFIPAILTGGFAIAATLSRQPGIALAMAGVIPISISLTIWQLMTQKGVRLDLLRTREAMDGTVVEQLSGIDYIRAANTHRQEVLRVERTAERRRGKEIRHHFEMSLFGCGKALNEGLFHLLVIAFAIYLFLNGQIQNGDILTFSVLFLSVMTPLNEVHRFVDEAHECSLKVGDLIDILTEPADRSFQPAPAGEPSLVLGEPVFVTDDLHVDYRAADGRPRRALNGVSMTIRHGETIGVAGRSGGGKSTWLRVMVRLTHPSAGRAMLGGIPLESVSREAIGDLIGYVGQNPFVFSGTIAENIAYGQKDVTRQQVEDAAHLACLHDEIMAMHGGYDALVAERGQNLSGGQRQRLALARVFLKNPPILILDEGTSALDNISERLVQQAITAARVDRTVILVAHRLTTLRDANRILVFKDGQIAETGAYNELVCRGGVFAELVQSASEDSPANTNLELLFDRVENRKKIA</sequence>
<dbReference type="SUPFAM" id="SSF52540">
    <property type="entry name" value="P-loop containing nucleoside triphosphate hydrolases"/>
    <property type="match status" value="1"/>
</dbReference>
<feature type="transmembrane region" description="Helical" evidence="9">
    <location>
        <begin position="215"/>
        <end position="238"/>
    </location>
</feature>
<dbReference type="eggNOG" id="COG1132">
    <property type="taxonomic scope" value="Bacteria"/>
</dbReference>
<evidence type="ECO:0000256" key="7">
    <source>
        <dbReference type="ARBA" id="ARBA00022989"/>
    </source>
</evidence>
<comment type="subcellular location">
    <subcellularLocation>
        <location evidence="1">Cell membrane</location>
        <topology evidence="1">Multi-pass membrane protein</topology>
    </subcellularLocation>
</comment>
<feature type="transmembrane region" description="Helical" evidence="9">
    <location>
        <begin position="94"/>
        <end position="116"/>
    </location>
</feature>
<dbReference type="SUPFAM" id="SSF90123">
    <property type="entry name" value="ABC transporter transmembrane region"/>
    <property type="match status" value="1"/>
</dbReference>
<dbReference type="OrthoDB" id="9762778at2"/>
<dbReference type="GO" id="GO:0034040">
    <property type="term" value="F:ATPase-coupled lipid transmembrane transporter activity"/>
    <property type="evidence" value="ECO:0007669"/>
    <property type="project" value="TreeGrafter"/>
</dbReference>
<dbReference type="InterPro" id="IPR003593">
    <property type="entry name" value="AAA+_ATPase"/>
</dbReference>
<feature type="domain" description="ABC transporter" evidence="10">
    <location>
        <begin position="424"/>
        <end position="662"/>
    </location>
</feature>
<evidence type="ECO:0000313" key="13">
    <source>
        <dbReference type="Proteomes" id="UP000010798"/>
    </source>
</evidence>
<dbReference type="CDD" id="cd07346">
    <property type="entry name" value="ABC_6TM_exporters"/>
    <property type="match status" value="1"/>
</dbReference>
<reference evidence="12 13" key="1">
    <citation type="submission" date="2012-02" db="EMBL/GenBank/DDBJ databases">
        <title>Complete sequence of chromosome of Singulisphaera acidiphila DSM 18658.</title>
        <authorList>
            <consortium name="US DOE Joint Genome Institute (JGI-PGF)"/>
            <person name="Lucas S."/>
            <person name="Copeland A."/>
            <person name="Lapidus A."/>
            <person name="Glavina del Rio T."/>
            <person name="Dalin E."/>
            <person name="Tice H."/>
            <person name="Bruce D."/>
            <person name="Goodwin L."/>
            <person name="Pitluck S."/>
            <person name="Peters L."/>
            <person name="Ovchinnikova G."/>
            <person name="Chertkov O."/>
            <person name="Kyrpides N."/>
            <person name="Mavromatis K."/>
            <person name="Ivanova N."/>
            <person name="Brettin T."/>
            <person name="Detter J.C."/>
            <person name="Han C."/>
            <person name="Larimer F."/>
            <person name="Land M."/>
            <person name="Hauser L."/>
            <person name="Markowitz V."/>
            <person name="Cheng J.-F."/>
            <person name="Hugenholtz P."/>
            <person name="Woyke T."/>
            <person name="Wu D."/>
            <person name="Tindall B."/>
            <person name="Pomrenke H."/>
            <person name="Brambilla E."/>
            <person name="Klenk H.-P."/>
            <person name="Eisen J.A."/>
        </authorList>
    </citation>
    <scope>NUCLEOTIDE SEQUENCE [LARGE SCALE GENOMIC DNA]</scope>
    <source>
        <strain evidence="13">ATCC BAA-1392 / DSM 18658 / VKM B-2454 / MOB10</strain>
    </source>
</reference>
<keyword evidence="6" id="KW-0067">ATP-binding</keyword>
<dbReference type="STRING" id="886293.Sinac_1251"/>
<evidence type="ECO:0000256" key="6">
    <source>
        <dbReference type="ARBA" id="ARBA00022840"/>
    </source>
</evidence>
<dbReference type="InterPro" id="IPR011527">
    <property type="entry name" value="ABC1_TM_dom"/>
</dbReference>
<keyword evidence="8 9" id="KW-0472">Membrane</keyword>
<dbReference type="PANTHER" id="PTHR24221:SF654">
    <property type="entry name" value="ATP-BINDING CASSETTE SUB-FAMILY B MEMBER 6"/>
    <property type="match status" value="1"/>
</dbReference>
<evidence type="ECO:0000259" key="10">
    <source>
        <dbReference type="PROSITE" id="PS50893"/>
    </source>
</evidence>
<keyword evidence="7 9" id="KW-1133">Transmembrane helix</keyword>
<keyword evidence="3" id="KW-1003">Cell membrane</keyword>
<evidence type="ECO:0000256" key="5">
    <source>
        <dbReference type="ARBA" id="ARBA00022741"/>
    </source>
</evidence>
<dbReference type="FunFam" id="3.40.50.300:FF:000221">
    <property type="entry name" value="Multidrug ABC transporter ATP-binding protein"/>
    <property type="match status" value="1"/>
</dbReference>
<dbReference type="GO" id="GO:0005886">
    <property type="term" value="C:plasma membrane"/>
    <property type="evidence" value="ECO:0007669"/>
    <property type="project" value="UniProtKB-SubCell"/>
</dbReference>
<dbReference type="InterPro" id="IPR017871">
    <property type="entry name" value="ABC_transporter-like_CS"/>
</dbReference>
<keyword evidence="13" id="KW-1185">Reference proteome</keyword>
<gene>
    <name evidence="12" type="ordered locus">Sinac_1251</name>
</gene>
<feature type="transmembrane region" description="Helical" evidence="9">
    <location>
        <begin position="136"/>
        <end position="154"/>
    </location>
</feature>
<evidence type="ECO:0000256" key="3">
    <source>
        <dbReference type="ARBA" id="ARBA00022475"/>
    </source>
</evidence>
<evidence type="ECO:0000256" key="8">
    <source>
        <dbReference type="ARBA" id="ARBA00023136"/>
    </source>
</evidence>
<dbReference type="Pfam" id="PF00005">
    <property type="entry name" value="ABC_tran"/>
    <property type="match status" value="1"/>
</dbReference>
<dbReference type="SMART" id="SM00382">
    <property type="entry name" value="AAA"/>
    <property type="match status" value="1"/>
</dbReference>
<dbReference type="HOGENOM" id="CLU_000604_84_3_0"/>
<dbReference type="InterPro" id="IPR027417">
    <property type="entry name" value="P-loop_NTPase"/>
</dbReference>
<evidence type="ECO:0000313" key="12">
    <source>
        <dbReference type="EMBL" id="AGA25640.1"/>
    </source>
</evidence>
<feature type="transmembrane region" description="Helical" evidence="9">
    <location>
        <begin position="333"/>
        <end position="352"/>
    </location>
</feature>
<dbReference type="KEGG" id="saci:Sinac_1251"/>
<keyword evidence="2" id="KW-0813">Transport</keyword>
<dbReference type="AlphaFoldDB" id="L0D9U2"/>
<dbReference type="InterPro" id="IPR039421">
    <property type="entry name" value="Type_1_exporter"/>
</dbReference>
<dbReference type="InterPro" id="IPR003439">
    <property type="entry name" value="ABC_transporter-like_ATP-bd"/>
</dbReference>